<sequence length="111" mass="12636">MRDSSNGVTSMCCETHKSFRRKIFKPTESNFRAQTKNVADGHRDMALMKIQGKTFIALLAKELAPAGLCSSPRFINPIDQRLAAPHSIPYHPHLFFTPLPRQPTLHRRPVR</sequence>
<dbReference type="Proteomes" id="UP001061999">
    <property type="component" value="Unassembled WGS sequence"/>
</dbReference>
<accession>A0ABT3F5T1</accession>
<protein>
    <submittedName>
        <fullName evidence="1">Uncharacterized protein</fullName>
    </submittedName>
</protein>
<comment type="caution">
    <text evidence="1">The sequence shown here is derived from an EMBL/GenBank/DDBJ whole genome shotgun (WGS) entry which is preliminary data.</text>
</comment>
<dbReference type="EMBL" id="JAOSHO010000036">
    <property type="protein sequence ID" value="MCW1243845.1"/>
    <property type="molecule type" value="Genomic_DNA"/>
</dbReference>
<organism evidence="1 2">
    <name type="scientific">Pseudomonas agronomica</name>
    <dbReference type="NCBI Taxonomy" id="2979328"/>
    <lineage>
        <taxon>Bacteria</taxon>
        <taxon>Pseudomonadati</taxon>
        <taxon>Pseudomonadota</taxon>
        <taxon>Gammaproteobacteria</taxon>
        <taxon>Pseudomonadales</taxon>
        <taxon>Pseudomonadaceae</taxon>
        <taxon>Pseudomonas</taxon>
    </lineage>
</organism>
<gene>
    <name evidence="1" type="ORF">OC610_05460</name>
</gene>
<reference evidence="1" key="1">
    <citation type="submission" date="2022-07" db="EMBL/GenBank/DDBJ databases">
        <title>Pseudomonas agronomica sp. nov.: a novel bacterium with biotechnological application in the synthesis of biofertilizers from valorized agricultural residues.</title>
        <authorList>
            <person name="Robas M."/>
            <person name="Fernandez V.M."/>
            <person name="Luna L."/>
            <person name="Provanza A."/>
            <person name="Jimenez P.A."/>
        </authorList>
    </citation>
    <scope>NUCLEOTIDE SEQUENCE</scope>
    <source>
        <strain evidence="1">SAICEU22T</strain>
    </source>
</reference>
<evidence type="ECO:0000313" key="2">
    <source>
        <dbReference type="Proteomes" id="UP001061999"/>
    </source>
</evidence>
<proteinExistence type="predicted"/>
<name>A0ABT3F5T1_9PSED</name>
<dbReference type="RefSeq" id="WP_264426906.1">
    <property type="nucleotide sequence ID" value="NZ_JAOSHO010000036.1"/>
</dbReference>
<keyword evidence="2" id="KW-1185">Reference proteome</keyword>
<evidence type="ECO:0000313" key="1">
    <source>
        <dbReference type="EMBL" id="MCW1243845.1"/>
    </source>
</evidence>